<evidence type="ECO:0000256" key="6">
    <source>
        <dbReference type="ARBA" id="ARBA00022490"/>
    </source>
</evidence>
<gene>
    <name evidence="13" type="ORF">A3B90_02795</name>
</gene>
<evidence type="ECO:0000256" key="7">
    <source>
        <dbReference type="ARBA" id="ARBA00022723"/>
    </source>
</evidence>
<dbReference type="InterPro" id="IPR023214">
    <property type="entry name" value="HAD_sf"/>
</dbReference>
<evidence type="ECO:0000256" key="10">
    <source>
        <dbReference type="PIRSR" id="PIRSR605002-1"/>
    </source>
</evidence>
<protein>
    <recommendedName>
        <fullName evidence="5">phosphomannomutase</fullName>
        <ecNumber evidence="5">5.4.2.8</ecNumber>
    </recommendedName>
</protein>
<reference evidence="13 14" key="1">
    <citation type="journal article" date="2016" name="Nat. Commun.">
        <title>Thousands of microbial genomes shed light on interconnected biogeochemical processes in an aquifer system.</title>
        <authorList>
            <person name="Anantharaman K."/>
            <person name="Brown C.T."/>
            <person name="Hug L.A."/>
            <person name="Sharon I."/>
            <person name="Castelle C.J."/>
            <person name="Probst A.J."/>
            <person name="Thomas B.C."/>
            <person name="Singh A."/>
            <person name="Wilkins M.J."/>
            <person name="Karaoz U."/>
            <person name="Brodie E.L."/>
            <person name="Williams K.H."/>
            <person name="Hubbard S.S."/>
            <person name="Banfield J.F."/>
        </authorList>
    </citation>
    <scope>NUCLEOTIDE SEQUENCE [LARGE SCALE GENOMIC DNA]</scope>
</reference>
<feature type="binding site" evidence="12">
    <location>
        <position position="14"/>
    </location>
    <ligand>
        <name>Mg(2+)</name>
        <dbReference type="ChEBI" id="CHEBI:18420"/>
        <label>1</label>
    </ligand>
</feature>
<feature type="active site" description="Proton donor/acceptor" evidence="10">
    <location>
        <position position="14"/>
    </location>
</feature>
<dbReference type="InterPro" id="IPR036412">
    <property type="entry name" value="HAD-like_sf"/>
</dbReference>
<feature type="binding site" evidence="11">
    <location>
        <position position="182"/>
    </location>
    <ligand>
        <name>alpha-D-mannose 1-phosphate</name>
        <dbReference type="ChEBI" id="CHEBI:58409"/>
    </ligand>
</feature>
<dbReference type="Gene3D" id="3.40.50.1000">
    <property type="entry name" value="HAD superfamily/HAD-like"/>
    <property type="match status" value="1"/>
</dbReference>
<keyword evidence="9" id="KW-0413">Isomerase</keyword>
<feature type="active site" description="Nucleophile" evidence="10">
    <location>
        <position position="12"/>
    </location>
</feature>
<dbReference type="Proteomes" id="UP000178742">
    <property type="component" value="Unassembled WGS sequence"/>
</dbReference>
<evidence type="ECO:0000256" key="2">
    <source>
        <dbReference type="ARBA" id="ARBA00004699"/>
    </source>
</evidence>
<evidence type="ECO:0000256" key="3">
    <source>
        <dbReference type="ARBA" id="ARBA00009736"/>
    </source>
</evidence>
<dbReference type="GO" id="GO:0046872">
    <property type="term" value="F:metal ion binding"/>
    <property type="evidence" value="ECO:0007669"/>
    <property type="project" value="UniProtKB-KW"/>
</dbReference>
<proteinExistence type="inferred from homology"/>
<comment type="caution">
    <text evidence="13">The sequence shown here is derived from an EMBL/GenBank/DDBJ whole genome shotgun (WGS) entry which is preliminary data.</text>
</comment>
<comment type="subunit">
    <text evidence="4">Homodimer.</text>
</comment>
<dbReference type="UniPathway" id="UPA00126">
    <property type="reaction ID" value="UER00424"/>
</dbReference>
<keyword evidence="7 12" id="KW-0479">Metal-binding</keyword>
<evidence type="ECO:0000256" key="8">
    <source>
        <dbReference type="ARBA" id="ARBA00022842"/>
    </source>
</evidence>
<dbReference type="GO" id="GO:0004615">
    <property type="term" value="F:phosphomannomutase activity"/>
    <property type="evidence" value="ECO:0007669"/>
    <property type="project" value="UniProtKB-EC"/>
</dbReference>
<dbReference type="GO" id="GO:0009298">
    <property type="term" value="P:GDP-mannose biosynthetic process"/>
    <property type="evidence" value="ECO:0007669"/>
    <property type="project" value="UniProtKB-UniPathway"/>
</dbReference>
<evidence type="ECO:0000256" key="1">
    <source>
        <dbReference type="ARBA" id="ARBA00004496"/>
    </source>
</evidence>
<dbReference type="PANTHER" id="PTHR10466">
    <property type="entry name" value="PHOSPHOMANNOMUTASE"/>
    <property type="match status" value="1"/>
</dbReference>
<sequence length="253" mass="28896">MDRAKKSLFVFDFDGTLNASKVPIDAEMKVLLRELLERKKVAIVSGSGFDYYKLNILDVLDCPDELLEKLYLFPTSSTRFFRFENGAWKQVYADDIPVEERQMIKDAFEKAYQDIGYTHPPQVFGEVVEDRGSQITFSALGQQAPLELKQQWRATQDRRAELIAALKKYLPEFEIKMPGVTSIDITRKGIDKGYGIEQMRDHLGIPIDEMVFVGDALYEGGNDHAVVRTGIDTFAVENPEGTKKLLREWLSEM</sequence>
<dbReference type="GO" id="GO:0006487">
    <property type="term" value="P:protein N-linked glycosylation"/>
    <property type="evidence" value="ECO:0007669"/>
    <property type="project" value="TreeGrafter"/>
</dbReference>
<evidence type="ECO:0000256" key="5">
    <source>
        <dbReference type="ARBA" id="ARBA00012730"/>
    </source>
</evidence>
<feature type="binding site" evidence="11">
    <location>
        <position position="131"/>
    </location>
    <ligand>
        <name>alpha-D-mannose 1-phosphate</name>
        <dbReference type="ChEBI" id="CHEBI:58409"/>
    </ligand>
</feature>
<keyword evidence="6" id="KW-0963">Cytoplasm</keyword>
<feature type="binding site" evidence="12">
    <location>
        <position position="215"/>
    </location>
    <ligand>
        <name>Mg(2+)</name>
        <dbReference type="ChEBI" id="CHEBI:18420"/>
        <label>1</label>
    </ligand>
</feature>
<dbReference type="NCBIfam" id="TIGR01484">
    <property type="entry name" value="HAD-SF-IIB"/>
    <property type="match status" value="1"/>
</dbReference>
<dbReference type="EMBL" id="MFPX01000011">
    <property type="protein sequence ID" value="OGH66717.1"/>
    <property type="molecule type" value="Genomic_DNA"/>
</dbReference>
<dbReference type="GO" id="GO:0005829">
    <property type="term" value="C:cytosol"/>
    <property type="evidence" value="ECO:0007669"/>
    <property type="project" value="TreeGrafter"/>
</dbReference>
<dbReference type="InterPro" id="IPR005002">
    <property type="entry name" value="PMM"/>
</dbReference>
<evidence type="ECO:0000256" key="4">
    <source>
        <dbReference type="ARBA" id="ARBA00011738"/>
    </source>
</evidence>
<evidence type="ECO:0000256" key="9">
    <source>
        <dbReference type="ARBA" id="ARBA00023235"/>
    </source>
</evidence>
<dbReference type="Gene3D" id="3.30.1240.20">
    <property type="match status" value="1"/>
</dbReference>
<dbReference type="AlphaFoldDB" id="A0A1F6M4Y6"/>
<dbReference type="GO" id="GO:0016791">
    <property type="term" value="F:phosphatase activity"/>
    <property type="evidence" value="ECO:0007669"/>
    <property type="project" value="UniProtKB-ARBA"/>
</dbReference>
<feature type="binding site" evidence="11">
    <location>
        <position position="184"/>
    </location>
    <ligand>
        <name>alpha-D-mannose 1-phosphate</name>
        <dbReference type="ChEBI" id="CHEBI:58409"/>
    </ligand>
</feature>
<dbReference type="GO" id="GO:0006013">
    <property type="term" value="P:mannose metabolic process"/>
    <property type="evidence" value="ECO:0007669"/>
    <property type="project" value="TreeGrafter"/>
</dbReference>
<evidence type="ECO:0000256" key="12">
    <source>
        <dbReference type="PIRSR" id="PIRSR605002-3"/>
    </source>
</evidence>
<name>A0A1F6M4Y6_9BACT</name>
<evidence type="ECO:0000313" key="14">
    <source>
        <dbReference type="Proteomes" id="UP000178742"/>
    </source>
</evidence>
<organism evidence="13 14">
    <name type="scientific">Candidatus Magasanikbacteria bacterium RIFCSPHIGHO2_02_FULL_41_13</name>
    <dbReference type="NCBI Taxonomy" id="1798676"/>
    <lineage>
        <taxon>Bacteria</taxon>
        <taxon>Candidatus Magasanikiibacteriota</taxon>
    </lineage>
</organism>
<comment type="pathway">
    <text evidence="2">Nucleotide-sugar biosynthesis; GDP-alpha-D-mannose biosynthesis; alpha-D-mannose 1-phosphate from D-fructose 6-phosphate: step 2/2.</text>
</comment>
<evidence type="ECO:0000256" key="11">
    <source>
        <dbReference type="PIRSR" id="PIRSR605002-2"/>
    </source>
</evidence>
<accession>A0A1F6M4Y6</accession>
<dbReference type="STRING" id="1798676.A3B90_02795"/>
<comment type="similarity">
    <text evidence="3">Belongs to the eukaryotic PMM family.</text>
</comment>
<comment type="cofactor">
    <cofactor evidence="12">
        <name>Mg(2+)</name>
        <dbReference type="ChEBI" id="CHEBI:18420"/>
    </cofactor>
</comment>
<dbReference type="Pfam" id="PF03332">
    <property type="entry name" value="PMM"/>
    <property type="match status" value="1"/>
</dbReference>
<keyword evidence="8 12" id="KW-0460">Magnesium</keyword>
<evidence type="ECO:0000313" key="13">
    <source>
        <dbReference type="EMBL" id="OGH66717.1"/>
    </source>
</evidence>
<dbReference type="InterPro" id="IPR043169">
    <property type="entry name" value="PMM_cap"/>
</dbReference>
<comment type="subcellular location">
    <subcellularLocation>
        <location evidence="1">Cytoplasm</location>
    </subcellularLocation>
</comment>
<dbReference type="PANTHER" id="PTHR10466:SF0">
    <property type="entry name" value="PHOSPHOMANNOMUTASE"/>
    <property type="match status" value="1"/>
</dbReference>
<dbReference type="EC" id="5.4.2.8" evidence="5"/>
<dbReference type="InterPro" id="IPR006379">
    <property type="entry name" value="HAD-SF_hydro_IIB"/>
</dbReference>
<dbReference type="SUPFAM" id="SSF56784">
    <property type="entry name" value="HAD-like"/>
    <property type="match status" value="1"/>
</dbReference>
<feature type="binding site" evidence="12">
    <location>
        <position position="12"/>
    </location>
    <ligand>
        <name>Mg(2+)</name>
        <dbReference type="ChEBI" id="CHEBI:18420"/>
        <label>1</label>
    </ligand>
</feature>